<dbReference type="SMART" id="SM00220">
    <property type="entry name" value="S_TKc"/>
    <property type="match status" value="1"/>
</dbReference>
<dbReference type="PROSITE" id="PS00108">
    <property type="entry name" value="PROTEIN_KINASE_ST"/>
    <property type="match status" value="1"/>
</dbReference>
<reference evidence="3 4" key="1">
    <citation type="submission" date="2024-04" db="EMBL/GenBank/DDBJ databases">
        <title>Tritrichomonas musculus Genome.</title>
        <authorList>
            <person name="Alves-Ferreira E."/>
            <person name="Grigg M."/>
            <person name="Lorenzi H."/>
            <person name="Galac M."/>
        </authorList>
    </citation>
    <scope>NUCLEOTIDE SEQUENCE [LARGE SCALE GENOMIC DNA]</scope>
    <source>
        <strain evidence="3 4">EAF2021</strain>
    </source>
</reference>
<dbReference type="InterPro" id="IPR052945">
    <property type="entry name" value="Mitotic_Regulator"/>
</dbReference>
<feature type="domain" description="Protein kinase" evidence="2">
    <location>
        <begin position="1"/>
        <end position="243"/>
    </location>
</feature>
<dbReference type="Proteomes" id="UP001470230">
    <property type="component" value="Unassembled WGS sequence"/>
</dbReference>
<dbReference type="Gene3D" id="1.25.40.10">
    <property type="entry name" value="Tetratricopeptide repeat domain"/>
    <property type="match status" value="1"/>
</dbReference>
<sequence>MSGYQQMLFLRESLTLNKLDHPSIVKFEGVNFQSLLDPTLLQPAIITEFLPHGSLKYNLNKEKKSLADSNWTSTKKYIMLLGIADAMRYLHAHGIIHRDLKPENVLVDEDYYPRVCDFGLSRCFSDSLTKSQNLTMTGEIGTPLYMAPELLRGEDCYSTSVDVYAFSILAYEIVTGEEPFSELGETISPFGFAHKVINGHRPKLSGSVSEKMKNLLMRCWSDNPEDRPSFDDIFSELSDISYFDETVDDEEVQAFLDILEDAKRRDGEGDSKDEVFNLRRRMKKTSEEKEKLSKEISELKRSLKKLGNEVATYKSSQDDFIESLHSLHGSKREKNYNMALMILNRSSAGGNMNSSYLLGLLYENGEGVKQDFEQAKKCYEKSSKQGNSHGYNRIGFCYKNGLGTETDYPKAVEYYRKGSDLGNKLSINNLGVCYDQGRGVKQDCLKAIECYKKAAELGNSESYNNLGLCYEEGAGVNQDYSKAFECYKKGAELGNPNSLNWLGIYYDEGRGVKQDSSKAFECYQKSADLGNEGGLYDLAYCYERGVGVKKDLSKAIEYYQKSADLGFEDAQEAIERLRNEM</sequence>
<evidence type="ECO:0000313" key="3">
    <source>
        <dbReference type="EMBL" id="KAK8837478.1"/>
    </source>
</evidence>
<comment type="caution">
    <text evidence="3">The sequence shown here is derived from an EMBL/GenBank/DDBJ whole genome shotgun (WGS) entry which is preliminary data.</text>
</comment>
<evidence type="ECO:0000256" key="1">
    <source>
        <dbReference type="SAM" id="Coils"/>
    </source>
</evidence>
<dbReference type="PANTHER" id="PTHR43628:SF1">
    <property type="entry name" value="CHITIN SYNTHASE REGULATORY FACTOR 2-RELATED"/>
    <property type="match status" value="1"/>
</dbReference>
<keyword evidence="1" id="KW-0175">Coiled coil</keyword>
<protein>
    <recommendedName>
        <fullName evidence="2">Protein kinase domain-containing protein</fullName>
    </recommendedName>
</protein>
<feature type="coiled-coil region" evidence="1">
    <location>
        <begin position="275"/>
        <end position="316"/>
    </location>
</feature>
<dbReference type="PANTHER" id="PTHR43628">
    <property type="entry name" value="ACTIVATOR OF C KINASE PROTEIN 1-RELATED"/>
    <property type="match status" value="1"/>
</dbReference>
<dbReference type="Pfam" id="PF07714">
    <property type="entry name" value="PK_Tyr_Ser-Thr"/>
    <property type="match status" value="1"/>
</dbReference>
<dbReference type="SUPFAM" id="SSF56112">
    <property type="entry name" value="Protein kinase-like (PK-like)"/>
    <property type="match status" value="1"/>
</dbReference>
<dbReference type="PRINTS" id="PR00109">
    <property type="entry name" value="TYRKINASE"/>
</dbReference>
<dbReference type="SMART" id="SM00671">
    <property type="entry name" value="SEL1"/>
    <property type="match status" value="6"/>
</dbReference>
<organism evidence="3 4">
    <name type="scientific">Tritrichomonas musculus</name>
    <dbReference type="NCBI Taxonomy" id="1915356"/>
    <lineage>
        <taxon>Eukaryota</taxon>
        <taxon>Metamonada</taxon>
        <taxon>Parabasalia</taxon>
        <taxon>Tritrichomonadida</taxon>
        <taxon>Tritrichomonadidae</taxon>
        <taxon>Tritrichomonas</taxon>
    </lineage>
</organism>
<gene>
    <name evidence="3" type="ORF">M9Y10_036475</name>
</gene>
<dbReference type="InterPro" id="IPR006597">
    <property type="entry name" value="Sel1-like"/>
</dbReference>
<name>A0ABR2GU58_9EUKA</name>
<accession>A0ABR2GU58</accession>
<evidence type="ECO:0000313" key="4">
    <source>
        <dbReference type="Proteomes" id="UP001470230"/>
    </source>
</evidence>
<dbReference type="InterPro" id="IPR000719">
    <property type="entry name" value="Prot_kinase_dom"/>
</dbReference>
<dbReference type="PROSITE" id="PS50011">
    <property type="entry name" value="PROTEIN_KINASE_DOM"/>
    <property type="match status" value="1"/>
</dbReference>
<dbReference type="SUPFAM" id="SSF81901">
    <property type="entry name" value="HCP-like"/>
    <property type="match status" value="2"/>
</dbReference>
<evidence type="ECO:0000259" key="2">
    <source>
        <dbReference type="PROSITE" id="PS50011"/>
    </source>
</evidence>
<dbReference type="InterPro" id="IPR011990">
    <property type="entry name" value="TPR-like_helical_dom_sf"/>
</dbReference>
<dbReference type="InterPro" id="IPR001245">
    <property type="entry name" value="Ser-Thr/Tyr_kinase_cat_dom"/>
</dbReference>
<proteinExistence type="predicted"/>
<dbReference type="InterPro" id="IPR011009">
    <property type="entry name" value="Kinase-like_dom_sf"/>
</dbReference>
<dbReference type="EMBL" id="JAPFFF010000059">
    <property type="protein sequence ID" value="KAK8837478.1"/>
    <property type="molecule type" value="Genomic_DNA"/>
</dbReference>
<dbReference type="InterPro" id="IPR008271">
    <property type="entry name" value="Ser/Thr_kinase_AS"/>
</dbReference>
<dbReference type="Gene3D" id="1.10.510.10">
    <property type="entry name" value="Transferase(Phosphotransferase) domain 1"/>
    <property type="match status" value="1"/>
</dbReference>
<keyword evidence="4" id="KW-1185">Reference proteome</keyword>
<dbReference type="Pfam" id="PF08238">
    <property type="entry name" value="Sel1"/>
    <property type="match status" value="6"/>
</dbReference>